<dbReference type="InterPro" id="IPR030678">
    <property type="entry name" value="Peptide/Ni-bd"/>
</dbReference>
<evidence type="ECO:0000256" key="3">
    <source>
        <dbReference type="ARBA" id="ARBA00022448"/>
    </source>
</evidence>
<dbReference type="GO" id="GO:0030313">
    <property type="term" value="C:cell envelope"/>
    <property type="evidence" value="ECO:0007669"/>
    <property type="project" value="UniProtKB-SubCell"/>
</dbReference>
<evidence type="ECO:0000256" key="2">
    <source>
        <dbReference type="ARBA" id="ARBA00005695"/>
    </source>
</evidence>
<dbReference type="GO" id="GO:0015833">
    <property type="term" value="P:peptide transport"/>
    <property type="evidence" value="ECO:0007669"/>
    <property type="project" value="TreeGrafter"/>
</dbReference>
<name>A0AAU7DVL1_9MICO</name>
<dbReference type="PANTHER" id="PTHR30290">
    <property type="entry name" value="PERIPLASMIC BINDING COMPONENT OF ABC TRANSPORTER"/>
    <property type="match status" value="1"/>
</dbReference>
<feature type="signal peptide" evidence="6">
    <location>
        <begin position="1"/>
        <end position="19"/>
    </location>
</feature>
<dbReference type="PROSITE" id="PS51257">
    <property type="entry name" value="PROKAR_LIPOPROTEIN"/>
    <property type="match status" value="1"/>
</dbReference>
<gene>
    <name evidence="8" type="ORF">V5R04_01225</name>
</gene>
<comment type="similarity">
    <text evidence="2">Belongs to the bacterial solute-binding protein 5 family.</text>
</comment>
<dbReference type="SUPFAM" id="SSF53850">
    <property type="entry name" value="Periplasmic binding protein-like II"/>
    <property type="match status" value="1"/>
</dbReference>
<dbReference type="GO" id="GO:0043190">
    <property type="term" value="C:ATP-binding cassette (ABC) transporter complex"/>
    <property type="evidence" value="ECO:0007669"/>
    <property type="project" value="InterPro"/>
</dbReference>
<evidence type="ECO:0000256" key="4">
    <source>
        <dbReference type="ARBA" id="ARBA00022729"/>
    </source>
</evidence>
<dbReference type="PIRSF" id="PIRSF002741">
    <property type="entry name" value="MppA"/>
    <property type="match status" value="1"/>
</dbReference>
<organism evidence="8">
    <name type="scientific">Jonesiaceae bacterium BS-20</name>
    <dbReference type="NCBI Taxonomy" id="3120821"/>
    <lineage>
        <taxon>Bacteria</taxon>
        <taxon>Bacillati</taxon>
        <taxon>Actinomycetota</taxon>
        <taxon>Actinomycetes</taxon>
        <taxon>Micrococcales</taxon>
        <taxon>Jonesiaceae</taxon>
    </lineage>
</organism>
<sequence length="509" mass="55550">MKNRLTLTAMTLAAALLLAACGGGGNSPGTDANESGGTTGATETTEEIIIGSTNEPTSLQRNVGGSSGVSETTSRNVYEGLTSINNDGQVENTLAKELAVSDDGLTYTYTLQDGVKFHDGTALTSKDVAWSINEAVSPESKSARASDLRVITEVATPDDATVVLTLSHKSQSLPFFLASVTVVKDGDKENTKDNGTGPYRLVEWVQGDHLTIERNDDYWGEPAKNPGVTFQFYADETAMNNALATNALDLVIQQDSPDQLTQFEGNPEFVVSEGNSIKKFVWTFNNKVAPFDDVRVRQGLYTAINRDALLKAVWGDYGTVIGSMPPVSEPWYDATFAQIHAYDPEKAKGLLADAGVTDLSFDIKYVVTDTNEIIVQQLKSDLAAIGVTLNLVAIDDSTWYEDVYTNKDYETTLMDHNNPRDVLWYANPEFYWQYDNAQVQQLAVEAEESDTFDGQVEKIHALSQIIANEAPSAWLFLAPQIRIARAEISGFPADKNAEPFYVADIVRSN</sequence>
<dbReference type="Gene3D" id="3.90.76.10">
    <property type="entry name" value="Dipeptide-binding Protein, Domain 1"/>
    <property type="match status" value="1"/>
</dbReference>
<keyword evidence="3" id="KW-0813">Transport</keyword>
<keyword evidence="4 6" id="KW-0732">Signal</keyword>
<evidence type="ECO:0000256" key="6">
    <source>
        <dbReference type="SAM" id="SignalP"/>
    </source>
</evidence>
<feature type="region of interest" description="Disordered" evidence="5">
    <location>
        <begin position="52"/>
        <end position="72"/>
    </location>
</feature>
<feature type="domain" description="Solute-binding protein family 5" evidence="7">
    <location>
        <begin position="90"/>
        <end position="416"/>
    </location>
</feature>
<accession>A0AAU7DVL1</accession>
<reference evidence="8" key="1">
    <citation type="submission" date="2024-02" db="EMBL/GenBank/DDBJ databases">
        <title>Tomenella chthoni gen. nov. sp. nov., a member of the family Jonesiaceae isolated from bat guano.</title>
        <authorList>
            <person name="Miller S.L."/>
            <person name="King J."/>
            <person name="Sankaranarayanan K."/>
            <person name="Lawson P.A."/>
        </authorList>
    </citation>
    <scope>NUCLEOTIDE SEQUENCE</scope>
    <source>
        <strain evidence="8">BS-20</strain>
    </source>
</reference>
<proteinExistence type="inferred from homology"/>
<dbReference type="EMBL" id="CP146203">
    <property type="protein sequence ID" value="XBH21878.1"/>
    <property type="molecule type" value="Genomic_DNA"/>
</dbReference>
<dbReference type="PANTHER" id="PTHR30290:SF10">
    <property type="entry name" value="PERIPLASMIC OLIGOPEPTIDE-BINDING PROTEIN-RELATED"/>
    <property type="match status" value="1"/>
</dbReference>
<dbReference type="Pfam" id="PF00496">
    <property type="entry name" value="SBP_bac_5"/>
    <property type="match status" value="1"/>
</dbReference>
<dbReference type="GO" id="GO:0042597">
    <property type="term" value="C:periplasmic space"/>
    <property type="evidence" value="ECO:0007669"/>
    <property type="project" value="UniProtKB-ARBA"/>
</dbReference>
<evidence type="ECO:0000259" key="7">
    <source>
        <dbReference type="Pfam" id="PF00496"/>
    </source>
</evidence>
<evidence type="ECO:0000313" key="8">
    <source>
        <dbReference type="EMBL" id="XBH21878.1"/>
    </source>
</evidence>
<dbReference type="InterPro" id="IPR039424">
    <property type="entry name" value="SBP_5"/>
</dbReference>
<dbReference type="GO" id="GO:1904680">
    <property type="term" value="F:peptide transmembrane transporter activity"/>
    <property type="evidence" value="ECO:0007669"/>
    <property type="project" value="TreeGrafter"/>
</dbReference>
<evidence type="ECO:0000256" key="1">
    <source>
        <dbReference type="ARBA" id="ARBA00004196"/>
    </source>
</evidence>
<feature type="chain" id="PRO_5043997466" evidence="6">
    <location>
        <begin position="20"/>
        <end position="509"/>
    </location>
</feature>
<evidence type="ECO:0000256" key="5">
    <source>
        <dbReference type="SAM" id="MobiDB-lite"/>
    </source>
</evidence>
<dbReference type="Gene3D" id="3.40.190.10">
    <property type="entry name" value="Periplasmic binding protein-like II"/>
    <property type="match status" value="1"/>
</dbReference>
<comment type="subcellular location">
    <subcellularLocation>
        <location evidence="1">Cell envelope</location>
    </subcellularLocation>
</comment>
<dbReference type="Gene3D" id="3.10.105.10">
    <property type="entry name" value="Dipeptide-binding Protein, Domain 3"/>
    <property type="match status" value="1"/>
</dbReference>
<dbReference type="AlphaFoldDB" id="A0AAU7DVL1"/>
<dbReference type="InterPro" id="IPR000914">
    <property type="entry name" value="SBP_5_dom"/>
</dbReference>
<protein>
    <submittedName>
        <fullName evidence="8">ABC transporter substrate-binding protein</fullName>
    </submittedName>
</protein>